<keyword evidence="9" id="KW-1185">Reference proteome</keyword>
<evidence type="ECO:0000256" key="1">
    <source>
        <dbReference type="ARBA" id="ARBA00004123"/>
    </source>
</evidence>
<dbReference type="SMART" id="SM00389">
    <property type="entry name" value="HOX"/>
    <property type="match status" value="1"/>
</dbReference>
<keyword evidence="2 5" id="KW-0238">DNA-binding</keyword>
<reference evidence="8" key="2">
    <citation type="journal article" date="2023" name="Science">
        <title>Genomic signatures of disease resistance in endangered staghorn corals.</title>
        <authorList>
            <person name="Vollmer S.V."/>
            <person name="Selwyn J.D."/>
            <person name="Despard B.A."/>
            <person name="Roesel C.L."/>
        </authorList>
    </citation>
    <scope>NUCLEOTIDE SEQUENCE</scope>
    <source>
        <strain evidence="8">K2</strain>
    </source>
</reference>
<evidence type="ECO:0000256" key="3">
    <source>
        <dbReference type="ARBA" id="ARBA00023155"/>
    </source>
</evidence>
<evidence type="ECO:0000256" key="4">
    <source>
        <dbReference type="ARBA" id="ARBA00023242"/>
    </source>
</evidence>
<dbReference type="PANTHER" id="PTHR24339:SF28">
    <property type="entry name" value="E5-RELATED"/>
    <property type="match status" value="1"/>
</dbReference>
<protein>
    <submittedName>
        <fullName evidence="8">Homeobox protein not2</fullName>
    </submittedName>
</protein>
<dbReference type="PROSITE" id="PS00027">
    <property type="entry name" value="HOMEOBOX_1"/>
    <property type="match status" value="1"/>
</dbReference>
<evidence type="ECO:0000256" key="6">
    <source>
        <dbReference type="RuleBase" id="RU000682"/>
    </source>
</evidence>
<dbReference type="GO" id="GO:0005634">
    <property type="term" value="C:nucleus"/>
    <property type="evidence" value="ECO:0007669"/>
    <property type="project" value="UniProtKB-SubCell"/>
</dbReference>
<evidence type="ECO:0000259" key="7">
    <source>
        <dbReference type="PROSITE" id="PS50071"/>
    </source>
</evidence>
<evidence type="ECO:0000256" key="2">
    <source>
        <dbReference type="ARBA" id="ARBA00023125"/>
    </source>
</evidence>
<dbReference type="CDD" id="cd00086">
    <property type="entry name" value="homeodomain"/>
    <property type="match status" value="1"/>
</dbReference>
<comment type="subcellular location">
    <subcellularLocation>
        <location evidence="1 5 6">Nucleus</location>
    </subcellularLocation>
</comment>
<dbReference type="InterPro" id="IPR001356">
    <property type="entry name" value="HD"/>
</dbReference>
<feature type="DNA-binding region" description="Homeobox" evidence="5">
    <location>
        <begin position="101"/>
        <end position="160"/>
    </location>
</feature>
<dbReference type="EMBL" id="JARQWQ010000020">
    <property type="protein sequence ID" value="KAK2565113.1"/>
    <property type="molecule type" value="Genomic_DNA"/>
</dbReference>
<dbReference type="InterPro" id="IPR009057">
    <property type="entry name" value="Homeodomain-like_sf"/>
</dbReference>
<keyword evidence="4 5" id="KW-0539">Nucleus</keyword>
<evidence type="ECO:0000313" key="9">
    <source>
        <dbReference type="Proteomes" id="UP001249851"/>
    </source>
</evidence>
<accession>A0AAD9V8E6</accession>
<dbReference type="AlphaFoldDB" id="A0AAD9V8E6"/>
<feature type="domain" description="Homeobox" evidence="7">
    <location>
        <begin position="99"/>
        <end position="159"/>
    </location>
</feature>
<dbReference type="Pfam" id="PF00046">
    <property type="entry name" value="Homeodomain"/>
    <property type="match status" value="1"/>
</dbReference>
<evidence type="ECO:0000313" key="8">
    <source>
        <dbReference type="EMBL" id="KAK2565113.1"/>
    </source>
</evidence>
<comment type="caution">
    <text evidence="8">The sequence shown here is derived from an EMBL/GenBank/DDBJ whole genome shotgun (WGS) entry which is preliminary data.</text>
</comment>
<name>A0AAD9V8E6_ACRCE</name>
<sequence length="174" mass="19818">MPLEAVRRVAEESRNSHFSSPFSIRAIMSSSSTTSSGIRFPTPLPFPHFPQAKDSGHANYPAYPRHHCCMHGVCSVSWVADSAENRCRSEAKTSKKGSKLRKRTRTIFTPSQLELLESTFCRQHYVAGEERRQLACAIKLTETHVKVWFQNRRIRLRKQATEQSTNRGEPTNNS</sequence>
<dbReference type="PANTHER" id="PTHR24339">
    <property type="entry name" value="HOMEOBOX PROTEIN EMX-RELATED"/>
    <property type="match status" value="1"/>
</dbReference>
<dbReference type="InterPro" id="IPR017970">
    <property type="entry name" value="Homeobox_CS"/>
</dbReference>
<dbReference type="PROSITE" id="PS50071">
    <property type="entry name" value="HOMEOBOX_2"/>
    <property type="match status" value="1"/>
</dbReference>
<evidence type="ECO:0000256" key="5">
    <source>
        <dbReference type="PROSITE-ProRule" id="PRU00108"/>
    </source>
</evidence>
<dbReference type="GO" id="GO:0000978">
    <property type="term" value="F:RNA polymerase II cis-regulatory region sequence-specific DNA binding"/>
    <property type="evidence" value="ECO:0007669"/>
    <property type="project" value="TreeGrafter"/>
</dbReference>
<organism evidence="8 9">
    <name type="scientific">Acropora cervicornis</name>
    <name type="common">Staghorn coral</name>
    <dbReference type="NCBI Taxonomy" id="6130"/>
    <lineage>
        <taxon>Eukaryota</taxon>
        <taxon>Metazoa</taxon>
        <taxon>Cnidaria</taxon>
        <taxon>Anthozoa</taxon>
        <taxon>Hexacorallia</taxon>
        <taxon>Scleractinia</taxon>
        <taxon>Astrocoeniina</taxon>
        <taxon>Acroporidae</taxon>
        <taxon>Acropora</taxon>
    </lineage>
</organism>
<dbReference type="Proteomes" id="UP001249851">
    <property type="component" value="Unassembled WGS sequence"/>
</dbReference>
<dbReference type="SUPFAM" id="SSF46689">
    <property type="entry name" value="Homeodomain-like"/>
    <property type="match status" value="1"/>
</dbReference>
<keyword evidence="3 5" id="KW-0371">Homeobox</keyword>
<dbReference type="GO" id="GO:0000981">
    <property type="term" value="F:DNA-binding transcription factor activity, RNA polymerase II-specific"/>
    <property type="evidence" value="ECO:0007669"/>
    <property type="project" value="InterPro"/>
</dbReference>
<gene>
    <name evidence="8" type="ORF">P5673_011026</name>
</gene>
<dbReference type="Gene3D" id="1.10.10.60">
    <property type="entry name" value="Homeodomain-like"/>
    <property type="match status" value="1"/>
</dbReference>
<reference evidence="8" key="1">
    <citation type="journal article" date="2023" name="G3 (Bethesda)">
        <title>Whole genome assembly and annotation of the endangered Caribbean coral Acropora cervicornis.</title>
        <authorList>
            <person name="Selwyn J.D."/>
            <person name="Vollmer S.V."/>
        </authorList>
    </citation>
    <scope>NUCLEOTIDE SEQUENCE</scope>
    <source>
        <strain evidence="8">K2</strain>
    </source>
</reference>
<proteinExistence type="predicted"/>
<dbReference type="InterPro" id="IPR050877">
    <property type="entry name" value="EMX-VAX-Noto_Homeobox_TFs"/>
</dbReference>